<dbReference type="OrthoDB" id="1495855at2"/>
<keyword evidence="3" id="KW-1185">Reference proteome</keyword>
<gene>
    <name evidence="2" type="ORF">FPE01S_01_09590</name>
</gene>
<name>A0A0E9MWJ3_9BACT</name>
<reference evidence="2 3" key="1">
    <citation type="submission" date="2015-04" db="EMBL/GenBank/DDBJ databases">
        <title>Whole genome shotgun sequence of Flavihumibacter petaseus NBRC 106054.</title>
        <authorList>
            <person name="Miyazawa S."/>
            <person name="Hosoyama A."/>
            <person name="Hashimoto M."/>
            <person name="Noguchi M."/>
            <person name="Tsuchikane K."/>
            <person name="Ohji S."/>
            <person name="Yamazoe A."/>
            <person name="Ichikawa N."/>
            <person name="Kimura A."/>
            <person name="Fujita N."/>
        </authorList>
    </citation>
    <scope>NUCLEOTIDE SEQUENCE [LARGE SCALE GENOMIC DNA]</scope>
    <source>
        <strain evidence="2 3">NBRC 106054</strain>
    </source>
</reference>
<proteinExistence type="predicted"/>
<dbReference type="STRING" id="1220578.FPE01S_01_09590"/>
<dbReference type="InterPro" id="IPR048020">
    <property type="entry name" value="Transpos_IS3"/>
</dbReference>
<dbReference type="InterPro" id="IPR001584">
    <property type="entry name" value="Integrase_cat-core"/>
</dbReference>
<dbReference type="Gene3D" id="3.30.420.10">
    <property type="entry name" value="Ribonuclease H-like superfamily/Ribonuclease H"/>
    <property type="match status" value="1"/>
</dbReference>
<sequence>MMHHRLRNLNFLWNHKRVYRIYTEMGLNLRRKRKKRLPARIMEPLLQPIYPNITWSMDLMHDALNNGVSFRSFNIIDDYNREALAITMDTSLTSKRVIRELDQLIAWRGQPTKIRVDNGPEFIADALAQWAFQRNIDIKFIEKGKPHQSGFMERFNRSFREEVLDAYVFTRLKEAQMMAHSWMWIYNNQRPHQSLNYQPPVAFLQKHQQTDSFPTFQRDGEIEWKSLVLNATN</sequence>
<dbReference type="SUPFAM" id="SSF53098">
    <property type="entry name" value="Ribonuclease H-like"/>
    <property type="match status" value="1"/>
</dbReference>
<dbReference type="EMBL" id="BBWV01000001">
    <property type="protein sequence ID" value="GAO41944.1"/>
    <property type="molecule type" value="Genomic_DNA"/>
</dbReference>
<dbReference type="GO" id="GO:0015074">
    <property type="term" value="P:DNA integration"/>
    <property type="evidence" value="ECO:0007669"/>
    <property type="project" value="InterPro"/>
</dbReference>
<dbReference type="PROSITE" id="PS50994">
    <property type="entry name" value="INTEGRASE"/>
    <property type="match status" value="1"/>
</dbReference>
<evidence type="ECO:0000313" key="3">
    <source>
        <dbReference type="Proteomes" id="UP000033121"/>
    </source>
</evidence>
<dbReference type="AlphaFoldDB" id="A0A0E9MWJ3"/>
<feature type="domain" description="Integrase catalytic" evidence="1">
    <location>
        <begin position="47"/>
        <end position="207"/>
    </location>
</feature>
<comment type="caution">
    <text evidence="2">The sequence shown here is derived from an EMBL/GenBank/DDBJ whole genome shotgun (WGS) entry which is preliminary data.</text>
</comment>
<evidence type="ECO:0000313" key="2">
    <source>
        <dbReference type="EMBL" id="GAO41944.1"/>
    </source>
</evidence>
<protein>
    <submittedName>
        <fullName evidence="2">Putative transposase</fullName>
    </submittedName>
</protein>
<dbReference type="Pfam" id="PF13683">
    <property type="entry name" value="rve_3"/>
    <property type="match status" value="1"/>
</dbReference>
<dbReference type="GO" id="GO:0003676">
    <property type="term" value="F:nucleic acid binding"/>
    <property type="evidence" value="ECO:0007669"/>
    <property type="project" value="InterPro"/>
</dbReference>
<dbReference type="InterPro" id="IPR036397">
    <property type="entry name" value="RNaseH_sf"/>
</dbReference>
<dbReference type="PANTHER" id="PTHR47515:SF2">
    <property type="entry name" value="INTEGRASE CORE DOMAIN PROTEIN"/>
    <property type="match status" value="1"/>
</dbReference>
<dbReference type="PANTHER" id="PTHR47515">
    <property type="entry name" value="LOW CALCIUM RESPONSE LOCUS PROTEIN T"/>
    <property type="match status" value="1"/>
</dbReference>
<organism evidence="2 3">
    <name type="scientific">Flavihumibacter petaseus NBRC 106054</name>
    <dbReference type="NCBI Taxonomy" id="1220578"/>
    <lineage>
        <taxon>Bacteria</taxon>
        <taxon>Pseudomonadati</taxon>
        <taxon>Bacteroidota</taxon>
        <taxon>Chitinophagia</taxon>
        <taxon>Chitinophagales</taxon>
        <taxon>Chitinophagaceae</taxon>
        <taxon>Flavihumibacter</taxon>
    </lineage>
</organism>
<dbReference type="Proteomes" id="UP000033121">
    <property type="component" value="Unassembled WGS sequence"/>
</dbReference>
<dbReference type="InterPro" id="IPR012337">
    <property type="entry name" value="RNaseH-like_sf"/>
</dbReference>
<accession>A0A0E9MWJ3</accession>
<evidence type="ECO:0000259" key="1">
    <source>
        <dbReference type="PROSITE" id="PS50994"/>
    </source>
</evidence>
<dbReference type="NCBIfam" id="NF033516">
    <property type="entry name" value="transpos_IS3"/>
    <property type="match status" value="1"/>
</dbReference>